<evidence type="ECO:0000256" key="12">
    <source>
        <dbReference type="SAM" id="MobiDB-lite"/>
    </source>
</evidence>
<dbReference type="SUPFAM" id="SSF47923">
    <property type="entry name" value="Ypt/Rab-GAP domain of gyp1p"/>
    <property type="match status" value="2"/>
</dbReference>
<evidence type="ECO:0000256" key="10">
    <source>
        <dbReference type="ARBA" id="ARBA00072088"/>
    </source>
</evidence>
<dbReference type="InterPro" id="IPR050302">
    <property type="entry name" value="Rab_GAP_TBC_domain"/>
</dbReference>
<evidence type="ECO:0000313" key="14">
    <source>
        <dbReference type="EMBL" id="SCU92953.1"/>
    </source>
</evidence>
<evidence type="ECO:0000256" key="3">
    <source>
        <dbReference type="ARBA" id="ARBA00022468"/>
    </source>
</evidence>
<comment type="similarity">
    <text evidence="9">Belongs to the GYP5 family.</text>
</comment>
<evidence type="ECO:0000256" key="5">
    <source>
        <dbReference type="ARBA" id="ARBA00022490"/>
    </source>
</evidence>
<dbReference type="FunFam" id="1.10.10.750:FF:000003">
    <property type="entry name" value="GTPase activating protein (Evi5)"/>
    <property type="match status" value="1"/>
</dbReference>
<dbReference type="GO" id="GO:0005737">
    <property type="term" value="C:cytoplasm"/>
    <property type="evidence" value="ECO:0007669"/>
    <property type="project" value="UniProtKB-SubCell"/>
</dbReference>
<dbReference type="GO" id="GO:0015031">
    <property type="term" value="P:protein transport"/>
    <property type="evidence" value="ECO:0007669"/>
    <property type="project" value="UniProtKB-KW"/>
</dbReference>
<dbReference type="SMART" id="SM00164">
    <property type="entry name" value="TBC"/>
    <property type="match status" value="1"/>
</dbReference>
<keyword evidence="8 11" id="KW-0175">Coiled coil</keyword>
<dbReference type="Gene3D" id="1.10.472.80">
    <property type="entry name" value="Ypt/Rab-GAP domain of gyp1p, domain 3"/>
    <property type="match status" value="1"/>
</dbReference>
<sequence length="792" mass="90340">MSTATSGDDMNIPEGSNEKTDDVALQESSLSHSNEIKGTGRTSKIEEITRDLERLQVDANEELGDVDGPPEVLESEVETARKKINESVNDEHTLELQHPLDEPIIAKKVKVQSKDAENNEDYDSDMSLSAYADPVEKTTVISTLEDGPLKDPSTDKQEGETNHSDTIRYSDATETTPRNLEHDRPPPLPSRTNVENLNEGLLQKGPVHAVPPPLAEEQKSEVFQKNVAILKLKSVPPAVPPRSSHKRSGSADFDLVISRFQDNEDEYLSKDDITQENLQEGARLLKSSFTAFLETIEPDHDLPQDHEEHRELVTTDWPFWTRLVSNYAEVAKKDSTKLEQEVASGIPPQIRGIIWQLLASAKSKEIDEVYASLMDIESQHERPIERDLSRTNFIPQDKVKSLFQVLKAYSLYDTEVGYTQGMAFIATPLLLNVESESEAFGLLISLMKGYGLRELFLPNMPGLHLKLYQFDRLIEENSPMLYNHLVRQGVRSSMYASQWFLTCFAYRFPLCFVLRILDVVFAEGIEAILKFAAVLMIRNEKTLLTLQFDQLLEFLKGELFAYYLKSSVKKRQQSKVFKGDSNSAFSLLHKISSSSESHQSKDEISDEDYAIDAFIEDAMLEIKITPISLKRYCAEYDEIHLLESQKEAQFESLRIKNRQLQNEVRKLERDHTVLNREHIGIANELIENRLAFETLQDENRDLKTDVIRIKAQLQEEIRKQSLPNPDAEIPTDLRADLQETMVRNLEVMNANQELQERVVRLERELSSLKHASFHTTSAGKSGNWKTLRKVWK</sequence>
<keyword evidence="15" id="KW-1185">Reference proteome</keyword>
<dbReference type="OrthoDB" id="295078at2759"/>
<evidence type="ECO:0000256" key="9">
    <source>
        <dbReference type="ARBA" id="ARBA00061661"/>
    </source>
</evidence>
<dbReference type="PROSITE" id="PS50086">
    <property type="entry name" value="TBC_RABGAP"/>
    <property type="match status" value="1"/>
</dbReference>
<accession>A0A1G4JQ99</accession>
<keyword evidence="5" id="KW-0963">Cytoplasm</keyword>
<evidence type="ECO:0000256" key="1">
    <source>
        <dbReference type="ARBA" id="ARBA00004496"/>
    </source>
</evidence>
<dbReference type="GO" id="GO:0031267">
    <property type="term" value="F:small GTPase binding"/>
    <property type="evidence" value="ECO:0007669"/>
    <property type="project" value="TreeGrafter"/>
</dbReference>
<keyword evidence="7" id="KW-0653">Protein transport</keyword>
<protein>
    <recommendedName>
        <fullName evidence="10">GTPase-activating protein GYP5</fullName>
    </recommendedName>
</protein>
<keyword evidence="6" id="KW-0931">ER-Golgi transport</keyword>
<evidence type="ECO:0000256" key="7">
    <source>
        <dbReference type="ARBA" id="ARBA00022927"/>
    </source>
</evidence>
<dbReference type="AlphaFoldDB" id="A0A1G4JQ99"/>
<dbReference type="EMBL" id="LT598451">
    <property type="protein sequence ID" value="SCU92953.1"/>
    <property type="molecule type" value="Genomic_DNA"/>
</dbReference>
<organism evidence="14 15">
    <name type="scientific">Lachancea nothofagi CBS 11611</name>
    <dbReference type="NCBI Taxonomy" id="1266666"/>
    <lineage>
        <taxon>Eukaryota</taxon>
        <taxon>Fungi</taxon>
        <taxon>Dikarya</taxon>
        <taxon>Ascomycota</taxon>
        <taxon>Saccharomycotina</taxon>
        <taxon>Saccharomycetes</taxon>
        <taxon>Saccharomycetales</taxon>
        <taxon>Saccharomycetaceae</taxon>
        <taxon>Lachancea</taxon>
    </lineage>
</organism>
<reference evidence="15" key="1">
    <citation type="submission" date="2016-03" db="EMBL/GenBank/DDBJ databases">
        <authorList>
            <person name="Devillers Hugo."/>
        </authorList>
    </citation>
    <scope>NUCLEOTIDE SEQUENCE [LARGE SCALE GENOMIC DNA]</scope>
</reference>
<dbReference type="PANTHER" id="PTHR47219:SF9">
    <property type="entry name" value="GTPASE ACTIVATING PROTEIN AND CENTROSOME-ASSOCIATED, ISOFORM B"/>
    <property type="match status" value="1"/>
</dbReference>
<name>A0A1G4JQ99_9SACH</name>
<dbReference type="GO" id="GO:0005096">
    <property type="term" value="F:GTPase activator activity"/>
    <property type="evidence" value="ECO:0007669"/>
    <property type="project" value="UniProtKB-KW"/>
</dbReference>
<keyword evidence="3" id="KW-0343">GTPase activation</keyword>
<evidence type="ECO:0000256" key="4">
    <source>
        <dbReference type="ARBA" id="ARBA00022483"/>
    </source>
</evidence>
<dbReference type="Gene3D" id="1.10.10.750">
    <property type="entry name" value="Ypt/Rab-GAP domain of gyp1p, domain 1"/>
    <property type="match status" value="1"/>
</dbReference>
<dbReference type="FunFam" id="1.10.472.80:FF:000044">
    <property type="entry name" value="GTPase-activating protein GYP5"/>
    <property type="match status" value="1"/>
</dbReference>
<feature type="region of interest" description="Disordered" evidence="12">
    <location>
        <begin position="110"/>
        <end position="190"/>
    </location>
</feature>
<evidence type="ECO:0000256" key="6">
    <source>
        <dbReference type="ARBA" id="ARBA00022892"/>
    </source>
</evidence>
<evidence type="ECO:0000313" key="15">
    <source>
        <dbReference type="Proteomes" id="UP000189911"/>
    </source>
</evidence>
<feature type="domain" description="Rab-GAP TBC" evidence="13">
    <location>
        <begin position="345"/>
        <end position="524"/>
    </location>
</feature>
<feature type="coiled-coil region" evidence="11">
    <location>
        <begin position="643"/>
        <end position="712"/>
    </location>
</feature>
<dbReference type="InterPro" id="IPR000195">
    <property type="entry name" value="Rab-GAP-TBC_dom"/>
</dbReference>
<keyword evidence="2" id="KW-0813">Transport</keyword>
<evidence type="ECO:0000256" key="8">
    <source>
        <dbReference type="ARBA" id="ARBA00023054"/>
    </source>
</evidence>
<keyword evidence="4" id="KW-0268">Exocytosis</keyword>
<proteinExistence type="inferred from homology"/>
<dbReference type="InterPro" id="IPR035969">
    <property type="entry name" value="Rab-GAP_TBC_sf"/>
</dbReference>
<dbReference type="Pfam" id="PF23436">
    <property type="entry name" value="RabGap-TBC_2"/>
    <property type="match status" value="1"/>
</dbReference>
<dbReference type="Gene3D" id="1.10.8.270">
    <property type="entry name" value="putative rabgap domain of human tbc1 domain family member 14 like domains"/>
    <property type="match status" value="1"/>
</dbReference>
<dbReference type="PANTHER" id="PTHR47219">
    <property type="entry name" value="RAB GTPASE-ACTIVATING PROTEIN 1-LIKE"/>
    <property type="match status" value="1"/>
</dbReference>
<gene>
    <name evidence="14" type="ORF">LANO_0E02630G</name>
</gene>
<dbReference type="GO" id="GO:0030427">
    <property type="term" value="C:site of polarized growth"/>
    <property type="evidence" value="ECO:0007669"/>
    <property type="project" value="UniProtKB-ARBA"/>
</dbReference>
<comment type="subcellular location">
    <subcellularLocation>
        <location evidence="1">Cytoplasm</location>
    </subcellularLocation>
</comment>
<evidence type="ECO:0000259" key="13">
    <source>
        <dbReference type="PROSITE" id="PS50086"/>
    </source>
</evidence>
<dbReference type="GO" id="GO:0006887">
    <property type="term" value="P:exocytosis"/>
    <property type="evidence" value="ECO:0007669"/>
    <property type="project" value="UniProtKB-KW"/>
</dbReference>
<feature type="coiled-coil region" evidence="11">
    <location>
        <begin position="744"/>
        <end position="771"/>
    </location>
</feature>
<feature type="region of interest" description="Disordered" evidence="12">
    <location>
        <begin position="1"/>
        <end position="44"/>
    </location>
</feature>
<dbReference type="Proteomes" id="UP000189911">
    <property type="component" value="Chromosome E"/>
</dbReference>
<evidence type="ECO:0000256" key="2">
    <source>
        <dbReference type="ARBA" id="ARBA00022448"/>
    </source>
</evidence>
<evidence type="ECO:0000256" key="11">
    <source>
        <dbReference type="SAM" id="Coils"/>
    </source>
</evidence>
<feature type="compositionally biased region" description="Basic and acidic residues" evidence="12">
    <location>
        <begin position="147"/>
        <end position="168"/>
    </location>
</feature>